<reference evidence="2" key="1">
    <citation type="submission" date="2022-11" db="UniProtKB">
        <authorList>
            <consortium name="WormBaseParasite"/>
        </authorList>
    </citation>
    <scope>IDENTIFICATION</scope>
</reference>
<evidence type="ECO:0000313" key="2">
    <source>
        <dbReference type="WBParaSite" id="nRc.2.0.1.t31741-RA"/>
    </source>
</evidence>
<proteinExistence type="predicted"/>
<dbReference type="SUPFAM" id="SSF144000">
    <property type="entry name" value="Oxysterol-binding protein-like"/>
    <property type="match status" value="1"/>
</dbReference>
<name>A0A915JZ24_ROMCU</name>
<accession>A0A915JZ24</accession>
<keyword evidence="1" id="KW-1185">Reference proteome</keyword>
<dbReference type="Proteomes" id="UP000887565">
    <property type="component" value="Unplaced"/>
</dbReference>
<protein>
    <submittedName>
        <fullName evidence="2">Uncharacterized protein</fullName>
    </submittedName>
</protein>
<dbReference type="Pfam" id="PF01237">
    <property type="entry name" value="Oxysterol_BP"/>
    <property type="match status" value="1"/>
</dbReference>
<dbReference type="Gene3D" id="2.40.160.120">
    <property type="match status" value="1"/>
</dbReference>
<organism evidence="1 2">
    <name type="scientific">Romanomermis culicivorax</name>
    <name type="common">Nematode worm</name>
    <dbReference type="NCBI Taxonomy" id="13658"/>
    <lineage>
        <taxon>Eukaryota</taxon>
        <taxon>Metazoa</taxon>
        <taxon>Ecdysozoa</taxon>
        <taxon>Nematoda</taxon>
        <taxon>Enoplea</taxon>
        <taxon>Dorylaimia</taxon>
        <taxon>Mermithida</taxon>
        <taxon>Mermithoidea</taxon>
        <taxon>Mermithidae</taxon>
        <taxon>Romanomermis</taxon>
    </lineage>
</organism>
<dbReference type="InterPro" id="IPR000648">
    <property type="entry name" value="Oxysterol-bd"/>
</dbReference>
<sequence length="100" mass="11275">MELGGSISVVCDRTSYTADLEFKLKPFLAGADSMNVCTGKIKLGKETLADLTGHWDSAIYLNDRQTGKTEIFWQPTQDVIAKRLKRFEVPIKYQDESESQ</sequence>
<dbReference type="WBParaSite" id="nRc.2.0.1.t31741-RA">
    <property type="protein sequence ID" value="nRc.2.0.1.t31741-RA"/>
    <property type="gene ID" value="nRc.2.0.1.g31741"/>
</dbReference>
<dbReference type="GO" id="GO:0008289">
    <property type="term" value="F:lipid binding"/>
    <property type="evidence" value="ECO:0007669"/>
    <property type="project" value="InterPro"/>
</dbReference>
<evidence type="ECO:0000313" key="1">
    <source>
        <dbReference type="Proteomes" id="UP000887565"/>
    </source>
</evidence>
<dbReference type="InterPro" id="IPR037239">
    <property type="entry name" value="OSBP_sf"/>
</dbReference>
<dbReference type="AlphaFoldDB" id="A0A915JZ24"/>